<gene>
    <name evidence="1" type="ORF">SaccyDRAFT_2448</name>
</gene>
<dbReference type="RefSeq" id="WP_005438234.1">
    <property type="nucleotide sequence ID" value="NZ_CM001440.1"/>
</dbReference>
<dbReference type="AlphaFoldDB" id="H5XDK0"/>
<reference evidence="1 2" key="1">
    <citation type="submission" date="2011-11" db="EMBL/GenBank/DDBJ databases">
        <title>The Noncontiguous Finished sequence of Saccharomonospora cyanea NA-134.</title>
        <authorList>
            <consortium name="US DOE Joint Genome Institute"/>
            <person name="Lucas S."/>
            <person name="Han J."/>
            <person name="Lapidus A."/>
            <person name="Cheng J.-F."/>
            <person name="Goodwin L."/>
            <person name="Pitluck S."/>
            <person name="Peters L."/>
            <person name="Ovchinnikova G."/>
            <person name="Lu M."/>
            <person name="Detter J.C."/>
            <person name="Han C."/>
            <person name="Tapia R."/>
            <person name="Land M."/>
            <person name="Hauser L."/>
            <person name="Kyrpides N."/>
            <person name="Ivanova N."/>
            <person name="Pagani I."/>
            <person name="Brambilla E.-M."/>
            <person name="Klenk H.-P."/>
            <person name="Woyke T."/>
        </authorList>
    </citation>
    <scope>NUCLEOTIDE SEQUENCE [LARGE SCALE GENOMIC DNA]</scope>
    <source>
        <strain evidence="1 2">NA-134</strain>
    </source>
</reference>
<evidence type="ECO:0000313" key="2">
    <source>
        <dbReference type="Proteomes" id="UP000002791"/>
    </source>
</evidence>
<dbReference type="Proteomes" id="UP000002791">
    <property type="component" value="Chromosome"/>
</dbReference>
<accession>H5XDK0</accession>
<organism evidence="1 2">
    <name type="scientific">Saccharomonospora cyanea NA-134</name>
    <dbReference type="NCBI Taxonomy" id="882082"/>
    <lineage>
        <taxon>Bacteria</taxon>
        <taxon>Bacillati</taxon>
        <taxon>Actinomycetota</taxon>
        <taxon>Actinomycetes</taxon>
        <taxon>Pseudonocardiales</taxon>
        <taxon>Pseudonocardiaceae</taxon>
        <taxon>Saccharomonospora</taxon>
    </lineage>
</organism>
<keyword evidence="2" id="KW-1185">Reference proteome</keyword>
<protein>
    <submittedName>
        <fullName evidence="1">Uncharacterized protein</fullName>
    </submittedName>
</protein>
<evidence type="ECO:0000313" key="1">
    <source>
        <dbReference type="EMBL" id="EHR61321.1"/>
    </source>
</evidence>
<proteinExistence type="predicted"/>
<dbReference type="STRING" id="882082.SaccyDRAFT_2448"/>
<dbReference type="HOGENOM" id="CLU_3122363_0_0_11"/>
<dbReference type="EMBL" id="CM001440">
    <property type="protein sequence ID" value="EHR61321.1"/>
    <property type="molecule type" value="Genomic_DNA"/>
</dbReference>
<name>H5XDK0_9PSEU</name>
<sequence length="50" mass="5840">MLGYHPVTVETLAVKPGMIWQRQTGGDHSRKVSWLWWRGGAYMLRILCPR</sequence>